<evidence type="ECO:0000256" key="1">
    <source>
        <dbReference type="SAM" id="Phobius"/>
    </source>
</evidence>
<dbReference type="AlphaFoldDB" id="A0A7C4NKM2"/>
<gene>
    <name evidence="3" type="ORF">ENU08_07460</name>
    <name evidence="2" type="ORF">ENU41_00205</name>
</gene>
<feature type="transmembrane region" description="Helical" evidence="1">
    <location>
        <begin position="197"/>
        <end position="222"/>
    </location>
</feature>
<evidence type="ECO:0000313" key="3">
    <source>
        <dbReference type="EMBL" id="HGQ65063.1"/>
    </source>
</evidence>
<feature type="transmembrane region" description="Helical" evidence="1">
    <location>
        <begin position="7"/>
        <end position="26"/>
    </location>
</feature>
<proteinExistence type="predicted"/>
<name>A0A7C4NKM2_9CREN</name>
<keyword evidence="1" id="KW-1133">Transmembrane helix</keyword>
<keyword evidence="1" id="KW-0812">Transmembrane</keyword>
<dbReference type="EMBL" id="DTCK01000006">
    <property type="protein sequence ID" value="HGQ35088.1"/>
    <property type="molecule type" value="Genomic_DNA"/>
</dbReference>
<evidence type="ECO:0000313" key="2">
    <source>
        <dbReference type="EMBL" id="HGQ35088.1"/>
    </source>
</evidence>
<keyword evidence="1" id="KW-0472">Membrane</keyword>
<organism evidence="3">
    <name type="scientific">Ignisphaera aggregans</name>
    <dbReference type="NCBI Taxonomy" id="334771"/>
    <lineage>
        <taxon>Archaea</taxon>
        <taxon>Thermoproteota</taxon>
        <taxon>Thermoprotei</taxon>
        <taxon>Desulfurococcales</taxon>
        <taxon>Desulfurococcaceae</taxon>
        <taxon>Ignisphaera</taxon>
    </lineage>
</organism>
<reference evidence="3" key="1">
    <citation type="journal article" date="2020" name="mSystems">
        <title>Genome- and Community-Level Interaction Insights into Carbon Utilization and Element Cycling Functions of Hydrothermarchaeota in Hydrothermal Sediment.</title>
        <authorList>
            <person name="Zhou Z."/>
            <person name="Liu Y."/>
            <person name="Xu W."/>
            <person name="Pan J."/>
            <person name="Luo Z.H."/>
            <person name="Li M."/>
        </authorList>
    </citation>
    <scope>NUCLEOTIDE SEQUENCE [LARGE SCALE GENOMIC DNA]</scope>
    <source>
        <strain evidence="3">SpSt-637</strain>
        <strain evidence="2">SpSt-667</strain>
    </source>
</reference>
<accession>A0A7C4NKM2</accession>
<comment type="caution">
    <text evidence="3">The sequence shown here is derived from an EMBL/GenBank/DDBJ whole genome shotgun (WGS) entry which is preliminary data.</text>
</comment>
<protein>
    <submittedName>
        <fullName evidence="3">Uncharacterized protein</fullName>
    </submittedName>
</protein>
<dbReference type="EMBL" id="DTBD01000068">
    <property type="protein sequence ID" value="HGQ65063.1"/>
    <property type="molecule type" value="Genomic_DNA"/>
</dbReference>
<sequence>MKYTVALMILGYIMVFSGLLVALSGVEYKICVASIEVPAEFSGRVYPISTHLKPQLIVSKEDFQVSLNERYEEKFTVDNTFFYPTINIVGKTSDENYRGFIVIANASNIDQVFVFYELKPSEKNSGKVLNISIAPLLSIDPGEYVLALQFNTSAFIDRIWIKGLTEASVPIPEVVFIATDHQVETFDYLCGIKYTNALIGVGISASGLSLTAISIALIIIEVRSARKPKFKKR</sequence>